<evidence type="ECO:0000313" key="3">
    <source>
        <dbReference type="EMBL" id="MCP1674834.1"/>
    </source>
</evidence>
<dbReference type="InterPro" id="IPR002347">
    <property type="entry name" value="SDR_fam"/>
</dbReference>
<keyword evidence="4" id="KW-1185">Reference proteome</keyword>
<reference evidence="3" key="1">
    <citation type="submission" date="2022-03" db="EMBL/GenBank/DDBJ databases">
        <title>Genomic Encyclopedia of Type Strains, Phase III (KMG-III): the genomes of soil and plant-associated and newly described type strains.</title>
        <authorList>
            <person name="Whitman W."/>
        </authorList>
    </citation>
    <scope>NUCLEOTIDE SEQUENCE</scope>
    <source>
        <strain evidence="3">ANL 6-2</strain>
    </source>
</reference>
<evidence type="ECO:0000256" key="2">
    <source>
        <dbReference type="ARBA" id="ARBA00023002"/>
    </source>
</evidence>
<keyword evidence="2" id="KW-0560">Oxidoreductase</keyword>
<dbReference type="SUPFAM" id="SSF51735">
    <property type="entry name" value="NAD(P)-binding Rossmann-fold domains"/>
    <property type="match status" value="1"/>
</dbReference>
<evidence type="ECO:0000256" key="1">
    <source>
        <dbReference type="ARBA" id="ARBA00006484"/>
    </source>
</evidence>
<dbReference type="AlphaFoldDB" id="A0AAE3G4A8"/>
<name>A0AAE3G4A8_9GAMM</name>
<protein>
    <submittedName>
        <fullName evidence="3">NAD(P)-dependent dehydrogenase (Short-subunit alcohol dehydrogenase family)</fullName>
    </submittedName>
</protein>
<evidence type="ECO:0000313" key="4">
    <source>
        <dbReference type="Proteomes" id="UP001205843"/>
    </source>
</evidence>
<dbReference type="EMBL" id="JALJXV010000004">
    <property type="protein sequence ID" value="MCP1674834.1"/>
    <property type="molecule type" value="Genomic_DNA"/>
</dbReference>
<dbReference type="PRINTS" id="PR00081">
    <property type="entry name" value="GDHRDH"/>
</dbReference>
<dbReference type="Proteomes" id="UP001205843">
    <property type="component" value="Unassembled WGS sequence"/>
</dbReference>
<dbReference type="Gene3D" id="3.40.50.720">
    <property type="entry name" value="NAD(P)-binding Rossmann-like Domain"/>
    <property type="match status" value="1"/>
</dbReference>
<sequence length="281" mass="30226">MAASLEPPHHCRLCGAALSSQGRRSARMVGILPLLTRVGVSETRILIVGASRGLGKAFMEGLGQHGDRLIGVSRNKPADLAIVDASVVVDWIETDLSDPLNATKDIERSVQAGLDVIIWNVGIWEDHAFEDNYSFLADRDEQIMEMVSVNITATILGLKRLMPILLDSGHPSLILTGSTSGLPNNGQPEVTFTACKFALTGIATALRESFRDSRLGVTCLQLGYLNTEDSLSVPLEQASARGNGAMVPVHDVVTMTRAILSLSPASLAREITLPVLMDQRF</sequence>
<organism evidence="3 4">
    <name type="scientific">Natronocella acetinitrilica</name>
    <dbReference type="NCBI Taxonomy" id="414046"/>
    <lineage>
        <taxon>Bacteria</taxon>
        <taxon>Pseudomonadati</taxon>
        <taxon>Pseudomonadota</taxon>
        <taxon>Gammaproteobacteria</taxon>
        <taxon>Chromatiales</taxon>
        <taxon>Ectothiorhodospiraceae</taxon>
        <taxon>Natronocella</taxon>
    </lineage>
</organism>
<dbReference type="RefSeq" id="WP_253477310.1">
    <property type="nucleotide sequence ID" value="NZ_JALJXV010000004.1"/>
</dbReference>
<dbReference type="GO" id="GO:0016491">
    <property type="term" value="F:oxidoreductase activity"/>
    <property type="evidence" value="ECO:0007669"/>
    <property type="project" value="UniProtKB-KW"/>
</dbReference>
<dbReference type="InterPro" id="IPR036291">
    <property type="entry name" value="NAD(P)-bd_dom_sf"/>
</dbReference>
<comment type="similarity">
    <text evidence="1">Belongs to the short-chain dehydrogenases/reductases (SDR) family.</text>
</comment>
<accession>A0AAE3G4A8</accession>
<dbReference type="PANTHER" id="PTHR42901">
    <property type="entry name" value="ALCOHOL DEHYDROGENASE"/>
    <property type="match status" value="1"/>
</dbReference>
<gene>
    <name evidence="3" type="ORF">J2T57_001972</name>
</gene>
<dbReference type="CDD" id="cd05233">
    <property type="entry name" value="SDR_c"/>
    <property type="match status" value="1"/>
</dbReference>
<proteinExistence type="inferred from homology"/>
<comment type="caution">
    <text evidence="3">The sequence shown here is derived from an EMBL/GenBank/DDBJ whole genome shotgun (WGS) entry which is preliminary data.</text>
</comment>
<dbReference type="Pfam" id="PF00106">
    <property type="entry name" value="adh_short"/>
    <property type="match status" value="1"/>
</dbReference>
<dbReference type="PANTHER" id="PTHR42901:SF1">
    <property type="entry name" value="ALCOHOL DEHYDROGENASE"/>
    <property type="match status" value="1"/>
</dbReference>